<accession>A0A1Y5IPL3</accession>
<proteinExistence type="predicted"/>
<name>A0A1Y5IPL3_OSTTA</name>
<feature type="region of interest" description="Disordered" evidence="1">
    <location>
        <begin position="19"/>
        <end position="59"/>
    </location>
</feature>
<evidence type="ECO:0000256" key="1">
    <source>
        <dbReference type="SAM" id="MobiDB-lite"/>
    </source>
</evidence>
<feature type="compositionally biased region" description="Basic and acidic residues" evidence="1">
    <location>
        <begin position="37"/>
        <end position="50"/>
    </location>
</feature>
<sequence>MYVQRPFIAVRLKCLATSRTRSSGGTPRPDDAGAESRSSDEGGALRRETPDAFASSLARNASPSSTSIASICVAGTIAGECISKESGTIAALRTTARALGALGSHPSRPSSARSNRDTSRDGFTAGAGATRARMMWAAGDAAGAREALLRNGAIEAAVGLACREGMDVKARLAASAFVREAMADARGVDAARRMRETLERCARDGRAKTGWFGKRRWPSCER</sequence>
<reference evidence="2" key="1">
    <citation type="submission" date="2017-04" db="EMBL/GenBank/DDBJ databases">
        <title>Population genomics of picophytoplankton unveils novel chromosome hypervariability.</title>
        <authorList>
            <consortium name="DOE Joint Genome Institute"/>
            <person name="Blanc-Mathieu R."/>
            <person name="Krasovec M."/>
            <person name="Hebrard M."/>
            <person name="Yau S."/>
            <person name="Desgranges E."/>
            <person name="Martin J."/>
            <person name="Schackwitz W."/>
            <person name="Kuo A."/>
            <person name="Salin G."/>
            <person name="Donnadieu C."/>
            <person name="Desdevises Y."/>
            <person name="Sanchez-Ferandin S."/>
            <person name="Moreau H."/>
            <person name="Rivals E."/>
            <person name="Grigoriev I.V."/>
            <person name="Grimsley N."/>
            <person name="Eyre-Walker A."/>
            <person name="Piganeau G."/>
        </authorList>
    </citation>
    <scope>NUCLEOTIDE SEQUENCE [LARGE SCALE GENOMIC DNA]</scope>
    <source>
        <strain evidence="2">RCC 1115</strain>
    </source>
</reference>
<dbReference type="EMBL" id="KZ155772">
    <property type="protein sequence ID" value="OUS48935.1"/>
    <property type="molecule type" value="Genomic_DNA"/>
</dbReference>
<gene>
    <name evidence="2" type="ORF">BE221DRAFT_67028</name>
</gene>
<dbReference type="AlphaFoldDB" id="A0A1Y5IPL3"/>
<protein>
    <submittedName>
        <fullName evidence="2">Uncharacterized protein</fullName>
    </submittedName>
</protein>
<feature type="region of interest" description="Disordered" evidence="1">
    <location>
        <begin position="100"/>
        <end position="126"/>
    </location>
</feature>
<evidence type="ECO:0000313" key="2">
    <source>
        <dbReference type="EMBL" id="OUS48935.1"/>
    </source>
</evidence>
<dbReference type="Proteomes" id="UP000195557">
    <property type="component" value="Unassembled WGS sequence"/>
</dbReference>
<organism evidence="2">
    <name type="scientific">Ostreococcus tauri</name>
    <name type="common">Marine green alga</name>
    <dbReference type="NCBI Taxonomy" id="70448"/>
    <lineage>
        <taxon>Eukaryota</taxon>
        <taxon>Viridiplantae</taxon>
        <taxon>Chlorophyta</taxon>
        <taxon>Mamiellophyceae</taxon>
        <taxon>Mamiellales</taxon>
        <taxon>Bathycoccaceae</taxon>
        <taxon>Ostreococcus</taxon>
    </lineage>
</organism>